<dbReference type="Proteomes" id="UP000615760">
    <property type="component" value="Unassembled WGS sequence"/>
</dbReference>
<dbReference type="InterPro" id="IPR024618">
    <property type="entry name" value="DUF3857"/>
</dbReference>
<evidence type="ECO:0000259" key="1">
    <source>
        <dbReference type="Pfam" id="PF01841"/>
    </source>
</evidence>
<evidence type="ECO:0000313" key="4">
    <source>
        <dbReference type="Proteomes" id="UP000615760"/>
    </source>
</evidence>
<dbReference type="SUPFAM" id="SSF54001">
    <property type="entry name" value="Cysteine proteinases"/>
    <property type="match status" value="1"/>
</dbReference>
<dbReference type="InterPro" id="IPR038765">
    <property type="entry name" value="Papain-like_cys_pep_sf"/>
</dbReference>
<sequence>MFLRISILYLLLLIPQAIFSQKEYSITAIPDDLLDNANAVVRYNETDVTINSRKSMKIKKKRVVTVLNESGSKFIKAREFFTKSSKVKDIEAYIYDASGKEIKRIKEKDFREASVSEGSVISDDRVLYLDYLPSQYPFTVVYTSETETPNTAFIPGWAPMEGTSVSVEKNIFTISCKDDLGFKYKTYNFDDTIEITKESNTKLGLKVERMPALEREDYAPSFEKIVPVVLFGLDKFSLEGVEGEATSWEVFGAWMYNNLLTGTDELPKSTIEEIQQRTKGIEDPLQKAKIVYKYMQDKTRYISIQLGIGGWKPMQAEDVDRLGYGDCKALTNYTRALLEAVGVESYYTVINAGSEQESLHEDMVSTQGNHVILAIPHNDDYVWLECTSQNAPFGFQGNFTDNRLALVVKPEGSELVRTHQYKVEENTQHSKGQYTLNGSGGISGNVNFVSKGLQYDYKYRIEGYSDDELEERYKNMFDNIGNLTLKETKIKNDSDKTELIENITLEGKRYGTVSGNRVIFAVNAFNPYNGIPKRYRNRKTDFERTFGFYDTDEIEISMPEGYSIEAKPDDIVITSKFGEYEAKFTVTETGKLKYERSLIVNEGYYKKEEYNDFRQFFKEVSQADNAKAVIIKQ</sequence>
<evidence type="ECO:0000259" key="2">
    <source>
        <dbReference type="Pfam" id="PF12969"/>
    </source>
</evidence>
<reference evidence="4" key="1">
    <citation type="journal article" date="2019" name="Int. J. Syst. Evol. Microbiol.">
        <title>The Global Catalogue of Microorganisms (GCM) 10K type strain sequencing project: providing services to taxonomists for standard genome sequencing and annotation.</title>
        <authorList>
            <consortium name="The Broad Institute Genomics Platform"/>
            <consortium name="The Broad Institute Genome Sequencing Center for Infectious Disease"/>
            <person name="Wu L."/>
            <person name="Ma J."/>
        </authorList>
    </citation>
    <scope>NUCLEOTIDE SEQUENCE [LARGE SCALE GENOMIC DNA]</scope>
    <source>
        <strain evidence="4">CGMCC 1.15461</strain>
    </source>
</reference>
<evidence type="ECO:0000313" key="3">
    <source>
        <dbReference type="EMBL" id="GGB70822.1"/>
    </source>
</evidence>
<organism evidence="3 4">
    <name type="scientific">Flavobacterium suaedae</name>
    <dbReference type="NCBI Taxonomy" id="1767027"/>
    <lineage>
        <taxon>Bacteria</taxon>
        <taxon>Pseudomonadati</taxon>
        <taxon>Bacteroidota</taxon>
        <taxon>Flavobacteriia</taxon>
        <taxon>Flavobacteriales</taxon>
        <taxon>Flavobacteriaceae</taxon>
        <taxon>Flavobacterium</taxon>
    </lineage>
</organism>
<dbReference type="Pfam" id="PF12969">
    <property type="entry name" value="DUF3857"/>
    <property type="match status" value="1"/>
</dbReference>
<keyword evidence="4" id="KW-1185">Reference proteome</keyword>
<feature type="domain" description="Transglutaminase-like" evidence="1">
    <location>
        <begin position="276"/>
        <end position="385"/>
    </location>
</feature>
<dbReference type="InterPro" id="IPR002931">
    <property type="entry name" value="Transglutaminase-like"/>
</dbReference>
<dbReference type="Gene3D" id="2.60.40.3140">
    <property type="match status" value="1"/>
</dbReference>
<gene>
    <name evidence="3" type="ORF">GCM10007424_08510</name>
</gene>
<dbReference type="Gene3D" id="2.60.120.1130">
    <property type="match status" value="1"/>
</dbReference>
<dbReference type="Pfam" id="PF01841">
    <property type="entry name" value="Transglut_core"/>
    <property type="match status" value="1"/>
</dbReference>
<name>A0ABQ1JNH4_9FLAO</name>
<protein>
    <recommendedName>
        <fullName evidence="5">DUF3857 domain-containing protein</fullName>
    </recommendedName>
</protein>
<evidence type="ECO:0008006" key="5">
    <source>
        <dbReference type="Google" id="ProtNLM"/>
    </source>
</evidence>
<accession>A0ABQ1JNH4</accession>
<feature type="domain" description="DUF3857" evidence="2">
    <location>
        <begin position="55"/>
        <end position="201"/>
    </location>
</feature>
<dbReference type="Gene3D" id="3.10.620.30">
    <property type="match status" value="1"/>
</dbReference>
<dbReference type="RefSeq" id="WP_188620007.1">
    <property type="nucleotide sequence ID" value="NZ_BMJE01000002.1"/>
</dbReference>
<comment type="caution">
    <text evidence="3">The sequence shown here is derived from an EMBL/GenBank/DDBJ whole genome shotgun (WGS) entry which is preliminary data.</text>
</comment>
<proteinExistence type="predicted"/>
<dbReference type="EMBL" id="BMJE01000002">
    <property type="protein sequence ID" value="GGB70822.1"/>
    <property type="molecule type" value="Genomic_DNA"/>
</dbReference>